<accession>A0ABM6IDN1</accession>
<dbReference type="RefSeq" id="WP_075776690.1">
    <property type="nucleotide sequence ID" value="NZ_CP019437.1"/>
</dbReference>
<gene>
    <name evidence="2" type="ORF">BMG03_02195</name>
</gene>
<dbReference type="Pfam" id="PF09898">
    <property type="entry name" value="DUF2125"/>
    <property type="match status" value="1"/>
</dbReference>
<keyword evidence="1" id="KW-0732">Signal</keyword>
<evidence type="ECO:0000256" key="1">
    <source>
        <dbReference type="SAM" id="SignalP"/>
    </source>
</evidence>
<feature type="signal peptide" evidence="1">
    <location>
        <begin position="1"/>
        <end position="24"/>
    </location>
</feature>
<dbReference type="InterPro" id="IPR018666">
    <property type="entry name" value="DUF2125"/>
</dbReference>
<proteinExistence type="predicted"/>
<reference evidence="2 3" key="1">
    <citation type="submission" date="2017-01" db="EMBL/GenBank/DDBJ databases">
        <title>The complete genome sequence of a sulfur-oxidizing marine bacterium Thioclava sp. 25B10_4T.</title>
        <authorList>
            <person name="Liu Y."/>
            <person name="Lai Q."/>
            <person name="Shao Z."/>
        </authorList>
    </citation>
    <scope>NUCLEOTIDE SEQUENCE [LARGE SCALE GENOMIC DNA]</scope>
    <source>
        <strain evidence="2 3">25B10_4</strain>
    </source>
</reference>
<feature type="chain" id="PRO_5047435823" description="DUF2125 domain-containing protein" evidence="1">
    <location>
        <begin position="25"/>
        <end position="496"/>
    </location>
</feature>
<sequence length="496" mass="52812">MAWLKTVGSGAVVVSLLSTTASFADVTAEQVWQAWQSEYQTYGYEVMVGGQNREGDTLIVSDVKMVRNVDNMSLTLDVPELKLRDRGDGTVETIFPEKMTGDMTGKPGTDTSDVAMKMTMTQTDSKIIVSGSPGDLTYDIDAPKLTVDLDQTVSAEGQDVPIKMYLALKDTKGNYHVVDGDMHSVDSKMAIGTLDLTASGADPEGSGTFNMNGQMNDLSYEGSFAMPKDVSSEKLDEALNAGANLDLTMTYASSNWATTADGPNGKVDQKTTDEGGKFDVTMSKDGLSFGGQSNNGHIEIATPDLPFPITADIQSADMTFAMPVAKADTAQDYKAKLGFNGVSVSDNIWAMFDPNGDLPHDPATLQVDLSGKMKLTEDLFSPAAAAMDSPPMEVQTVDINNIKLSMVGADLNGKGALELKNGGPMPMPTGKIDLTLTGANALMDKLVSIGLVPQDQIMFGRMMLGLYAKPTGDDAYASQVEFKDGGEILVNGQRVQ</sequence>
<keyword evidence="3" id="KW-1185">Reference proteome</keyword>
<evidence type="ECO:0000313" key="2">
    <source>
        <dbReference type="EMBL" id="AQS46747.1"/>
    </source>
</evidence>
<protein>
    <recommendedName>
        <fullName evidence="4">DUF2125 domain-containing protein</fullName>
    </recommendedName>
</protein>
<evidence type="ECO:0008006" key="4">
    <source>
        <dbReference type="Google" id="ProtNLM"/>
    </source>
</evidence>
<dbReference type="EMBL" id="CP019437">
    <property type="protein sequence ID" value="AQS46747.1"/>
    <property type="molecule type" value="Genomic_DNA"/>
</dbReference>
<evidence type="ECO:0000313" key="3">
    <source>
        <dbReference type="Proteomes" id="UP000185622"/>
    </source>
</evidence>
<name>A0ABM6IDN1_9RHOB</name>
<organism evidence="2 3">
    <name type="scientific">Thioclava nitratireducens</name>
    <dbReference type="NCBI Taxonomy" id="1915078"/>
    <lineage>
        <taxon>Bacteria</taxon>
        <taxon>Pseudomonadati</taxon>
        <taxon>Pseudomonadota</taxon>
        <taxon>Alphaproteobacteria</taxon>
        <taxon>Rhodobacterales</taxon>
        <taxon>Paracoccaceae</taxon>
        <taxon>Thioclava</taxon>
    </lineage>
</organism>
<dbReference type="Proteomes" id="UP000185622">
    <property type="component" value="Chromosome"/>
</dbReference>